<dbReference type="STRING" id="1797513.A2782_01475"/>
<evidence type="ECO:0000256" key="1">
    <source>
        <dbReference type="SAM" id="Phobius"/>
    </source>
</evidence>
<feature type="transmembrane region" description="Helical" evidence="1">
    <location>
        <begin position="30"/>
        <end position="49"/>
    </location>
</feature>
<organism evidence="2 3">
    <name type="scientific">Candidatus Blackburnbacteria bacterium RIFCSPHIGHO2_01_FULL_43_15b</name>
    <dbReference type="NCBI Taxonomy" id="1797513"/>
    <lineage>
        <taxon>Bacteria</taxon>
        <taxon>Candidatus Blackburniibacteriota</taxon>
    </lineage>
</organism>
<keyword evidence="1" id="KW-0472">Membrane</keyword>
<feature type="transmembrane region" description="Helical" evidence="1">
    <location>
        <begin position="369"/>
        <end position="388"/>
    </location>
</feature>
<dbReference type="AlphaFoldDB" id="A0A1G1UXD9"/>
<sequence>MLKESQGTNRVVFSLLVALLFFFLMAVRPWGLSFVIVDAAFLILFGFLYPKLWVKNWFLALCSLGLSAFFYLRSFEVDRFVTLVTIIIVNSVLVLQTVAESWGLTLKQVITTPLIYVTRTFPSLFYLAVNVLDFAKSRSGKAGSIKIKKQLGGLIFGVFLMLVFGLLYRAADPVFAKYIDDLVKLVPEIKLDLLLTIRIFQSILVFGLVLGLFAKKKIASGEFAFLEKAGRFVDTIRIAVIGVCALTAVFLVVQAQYLFAGDALLKSLGIMHSEYVRRGFFELVVVSAISLGLIWIMTKREKKKDLWLGVIFMGEVALLLASAIWRDFLYQDNFGFTRARLLGFVFALWLLGVLVIFAVRMVDKIPGKMVVLAVFVNTIVAVFVMNFMNIDRLVGVVKQPTLGYGTDYSYISHLSSDGWEGWEKGLTYFEKQAADRKCDWSSSSYAYNLNRKLENLRKKPKDFYIMTKFDKEALSYLERNSKRLDNLQNLTSDCEVNPQTN</sequence>
<protein>
    <submittedName>
        <fullName evidence="2">Uncharacterized protein</fullName>
    </submittedName>
</protein>
<name>A0A1G1UXD9_9BACT</name>
<keyword evidence="1" id="KW-0812">Transmembrane</keyword>
<feature type="transmembrane region" description="Helical" evidence="1">
    <location>
        <begin position="151"/>
        <end position="171"/>
    </location>
</feature>
<dbReference type="EMBL" id="MHBW01000035">
    <property type="protein sequence ID" value="OGY07794.1"/>
    <property type="molecule type" value="Genomic_DNA"/>
</dbReference>
<evidence type="ECO:0000313" key="2">
    <source>
        <dbReference type="EMBL" id="OGY07794.1"/>
    </source>
</evidence>
<accession>A0A1G1UXD9</accession>
<feature type="transmembrane region" description="Helical" evidence="1">
    <location>
        <begin position="191"/>
        <end position="214"/>
    </location>
</feature>
<dbReference type="InterPro" id="IPR025291">
    <property type="entry name" value="DUF4153"/>
</dbReference>
<evidence type="ECO:0000313" key="3">
    <source>
        <dbReference type="Proteomes" id="UP000177967"/>
    </source>
</evidence>
<feature type="transmembrane region" description="Helical" evidence="1">
    <location>
        <begin position="235"/>
        <end position="259"/>
    </location>
</feature>
<reference evidence="2 3" key="1">
    <citation type="journal article" date="2016" name="Nat. Commun.">
        <title>Thousands of microbial genomes shed light on interconnected biogeochemical processes in an aquifer system.</title>
        <authorList>
            <person name="Anantharaman K."/>
            <person name="Brown C.T."/>
            <person name="Hug L.A."/>
            <person name="Sharon I."/>
            <person name="Castelle C.J."/>
            <person name="Probst A.J."/>
            <person name="Thomas B.C."/>
            <person name="Singh A."/>
            <person name="Wilkins M.J."/>
            <person name="Karaoz U."/>
            <person name="Brodie E.L."/>
            <person name="Williams K.H."/>
            <person name="Hubbard S.S."/>
            <person name="Banfield J.F."/>
        </authorList>
    </citation>
    <scope>NUCLEOTIDE SEQUENCE [LARGE SCALE GENOMIC DNA]</scope>
</reference>
<feature type="transmembrane region" description="Helical" evidence="1">
    <location>
        <begin position="56"/>
        <end position="74"/>
    </location>
</feature>
<feature type="transmembrane region" description="Helical" evidence="1">
    <location>
        <begin position="7"/>
        <end position="24"/>
    </location>
</feature>
<gene>
    <name evidence="2" type="ORF">A2782_01475</name>
</gene>
<keyword evidence="1" id="KW-1133">Transmembrane helix</keyword>
<proteinExistence type="predicted"/>
<feature type="transmembrane region" description="Helical" evidence="1">
    <location>
        <begin position="80"/>
        <end position="99"/>
    </location>
</feature>
<feature type="transmembrane region" description="Helical" evidence="1">
    <location>
        <begin position="279"/>
        <end position="297"/>
    </location>
</feature>
<dbReference type="Pfam" id="PF13687">
    <property type="entry name" value="DUF4153"/>
    <property type="match status" value="1"/>
</dbReference>
<comment type="caution">
    <text evidence="2">The sequence shown here is derived from an EMBL/GenBank/DDBJ whole genome shotgun (WGS) entry which is preliminary data.</text>
</comment>
<feature type="transmembrane region" description="Helical" evidence="1">
    <location>
        <begin position="306"/>
        <end position="325"/>
    </location>
</feature>
<feature type="transmembrane region" description="Helical" evidence="1">
    <location>
        <begin position="341"/>
        <end position="362"/>
    </location>
</feature>
<dbReference type="Proteomes" id="UP000177967">
    <property type="component" value="Unassembled WGS sequence"/>
</dbReference>